<dbReference type="RefSeq" id="WP_382357780.1">
    <property type="nucleotide sequence ID" value="NZ_JBHTGR010000005.1"/>
</dbReference>
<protein>
    <submittedName>
        <fullName evidence="2">IDEAL domain-containing protein</fullName>
    </submittedName>
</protein>
<reference evidence="3" key="1">
    <citation type="journal article" date="2019" name="Int. J. Syst. Evol. Microbiol.">
        <title>The Global Catalogue of Microorganisms (GCM) 10K type strain sequencing project: providing services to taxonomists for standard genome sequencing and annotation.</title>
        <authorList>
            <consortium name="The Broad Institute Genomics Platform"/>
            <consortium name="The Broad Institute Genome Sequencing Center for Infectious Disease"/>
            <person name="Wu L."/>
            <person name="Ma J."/>
        </authorList>
    </citation>
    <scope>NUCLEOTIDE SEQUENCE [LARGE SCALE GENOMIC DNA]</scope>
    <source>
        <strain evidence="3">JCM 30234</strain>
    </source>
</reference>
<dbReference type="InterPro" id="IPR027393">
    <property type="entry name" value="Virus_scaffolding_prot_C"/>
</dbReference>
<keyword evidence="3" id="KW-1185">Reference proteome</keyword>
<organism evidence="2 3">
    <name type="scientific">Lentibacillus kimchii</name>
    <dbReference type="NCBI Taxonomy" id="1542911"/>
    <lineage>
        <taxon>Bacteria</taxon>
        <taxon>Bacillati</taxon>
        <taxon>Bacillota</taxon>
        <taxon>Bacilli</taxon>
        <taxon>Bacillales</taxon>
        <taxon>Bacillaceae</taxon>
        <taxon>Lentibacillus</taxon>
    </lineage>
</organism>
<dbReference type="Gene3D" id="4.10.810.10">
    <property type="entry name" value="Virus Scaffolding Protein, Chain A"/>
    <property type="match status" value="1"/>
</dbReference>
<accession>A0ABW2UQX6</accession>
<evidence type="ECO:0000313" key="2">
    <source>
        <dbReference type="EMBL" id="MFC7746299.1"/>
    </source>
</evidence>
<dbReference type="Proteomes" id="UP001596620">
    <property type="component" value="Unassembled WGS sequence"/>
</dbReference>
<feature type="domain" description="IDEAL" evidence="1">
    <location>
        <begin position="35"/>
        <end position="71"/>
    </location>
</feature>
<sequence>MKKQKSIYRLYRYRGTAKQAKRQMPFEWQLTAQLLLDELCFTWNKQRLQDAINHSLDTGNRDRFEQLCVAYRHFVWE</sequence>
<dbReference type="InterPro" id="IPR014957">
    <property type="entry name" value="IDEAL_dom"/>
</dbReference>
<comment type="caution">
    <text evidence="2">The sequence shown here is derived from an EMBL/GenBank/DDBJ whole genome shotgun (WGS) entry which is preliminary data.</text>
</comment>
<dbReference type="SMART" id="SM00914">
    <property type="entry name" value="IDEAL"/>
    <property type="match status" value="1"/>
</dbReference>
<evidence type="ECO:0000313" key="3">
    <source>
        <dbReference type="Proteomes" id="UP001596620"/>
    </source>
</evidence>
<proteinExistence type="predicted"/>
<dbReference type="EMBL" id="JBHTGR010000005">
    <property type="protein sequence ID" value="MFC7746299.1"/>
    <property type="molecule type" value="Genomic_DNA"/>
</dbReference>
<gene>
    <name evidence="2" type="ORF">ACFQU8_03460</name>
</gene>
<dbReference type="Pfam" id="PF08858">
    <property type="entry name" value="IDEAL"/>
    <property type="match status" value="1"/>
</dbReference>
<evidence type="ECO:0000259" key="1">
    <source>
        <dbReference type="SMART" id="SM00914"/>
    </source>
</evidence>
<name>A0ABW2UQX6_9BACI</name>